<proteinExistence type="inferred from homology"/>
<protein>
    <recommendedName>
        <fullName evidence="3">[acyl-carrier-protein] S-malonyltransferase</fullName>
        <ecNumber evidence="3">2.3.1.39</ecNumber>
    </recommendedName>
    <alternativeName>
        <fullName evidence="12">[Acyl-carrier-protein] malonyltransferase</fullName>
    </alternativeName>
</protein>
<evidence type="ECO:0000256" key="11">
    <source>
        <dbReference type="ARBA" id="ARBA00061523"/>
    </source>
</evidence>
<evidence type="ECO:0000256" key="6">
    <source>
        <dbReference type="ARBA" id="ARBA00022832"/>
    </source>
</evidence>
<dbReference type="OrthoDB" id="541883at2759"/>
<keyword evidence="15" id="KW-1185">Reference proteome</keyword>
<evidence type="ECO:0000256" key="12">
    <source>
        <dbReference type="ARBA" id="ARBA00077751"/>
    </source>
</evidence>
<evidence type="ECO:0000313" key="15">
    <source>
        <dbReference type="Proteomes" id="UP000272942"/>
    </source>
</evidence>
<dbReference type="SUPFAM" id="SSF55048">
    <property type="entry name" value="Probable ACP-binding domain of malonyl-CoA ACP transacylase"/>
    <property type="match status" value="1"/>
</dbReference>
<dbReference type="GO" id="GO:0004314">
    <property type="term" value="F:[acyl-carrier-protein] S-malonyltransferase activity"/>
    <property type="evidence" value="ECO:0007669"/>
    <property type="project" value="UniProtKB-EC"/>
</dbReference>
<reference evidence="14 15" key="2">
    <citation type="submission" date="2018-11" db="EMBL/GenBank/DDBJ databases">
        <authorList>
            <consortium name="Pathogen Informatics"/>
        </authorList>
    </citation>
    <scope>NUCLEOTIDE SEQUENCE [LARGE SCALE GENOMIC DNA]</scope>
    <source>
        <strain evidence="14 15">Egypt</strain>
    </source>
</reference>
<keyword evidence="5" id="KW-0808">Transferase</keyword>
<organism evidence="16">
    <name type="scientific">Echinostoma caproni</name>
    <dbReference type="NCBI Taxonomy" id="27848"/>
    <lineage>
        <taxon>Eukaryota</taxon>
        <taxon>Metazoa</taxon>
        <taxon>Spiralia</taxon>
        <taxon>Lophotrochozoa</taxon>
        <taxon>Platyhelminthes</taxon>
        <taxon>Trematoda</taxon>
        <taxon>Digenea</taxon>
        <taxon>Plagiorchiida</taxon>
        <taxon>Echinostomata</taxon>
        <taxon>Echinostomatoidea</taxon>
        <taxon>Echinostomatidae</taxon>
        <taxon>Echinostoma</taxon>
    </lineage>
</organism>
<gene>
    <name evidence="14" type="ORF">ECPE_LOCUS7857</name>
</gene>
<keyword evidence="8" id="KW-0443">Lipid metabolism</keyword>
<dbReference type="InterPro" id="IPR014043">
    <property type="entry name" value="Acyl_transferase_dom"/>
</dbReference>
<dbReference type="Proteomes" id="UP000272942">
    <property type="component" value="Unassembled WGS sequence"/>
</dbReference>
<evidence type="ECO:0000313" key="16">
    <source>
        <dbReference type="WBParaSite" id="ECPE_0000787601-mRNA-1"/>
    </source>
</evidence>
<dbReference type="SMART" id="SM00827">
    <property type="entry name" value="PKS_AT"/>
    <property type="match status" value="1"/>
</dbReference>
<evidence type="ECO:0000313" key="14">
    <source>
        <dbReference type="EMBL" id="VDP82196.1"/>
    </source>
</evidence>
<accession>A0A183ALM2</accession>
<dbReference type="FunFam" id="3.30.70.250:FF:000005">
    <property type="entry name" value="Malonyl-CoA-acyl carrier protein transacylase, mitochondrial"/>
    <property type="match status" value="1"/>
</dbReference>
<keyword evidence="9" id="KW-0496">Mitochondrion</keyword>
<dbReference type="GO" id="GO:0005739">
    <property type="term" value="C:mitochondrion"/>
    <property type="evidence" value="ECO:0007669"/>
    <property type="project" value="UniProtKB-SubCell"/>
</dbReference>
<dbReference type="Gene3D" id="3.40.366.10">
    <property type="entry name" value="Malonyl-Coenzyme A Acyl Carrier Protein, domain 2"/>
    <property type="match status" value="1"/>
</dbReference>
<dbReference type="PANTHER" id="PTHR47170:SF2">
    <property type="entry name" value="MALONYL-COA:ACP TRANSACYLASE (MAT) DOMAIN-CONTAINING PROTEIN"/>
    <property type="match status" value="1"/>
</dbReference>
<feature type="domain" description="Malonyl-CoA:ACP transacylase (MAT)" evidence="13">
    <location>
        <begin position="1"/>
        <end position="302"/>
    </location>
</feature>
<evidence type="ECO:0000256" key="8">
    <source>
        <dbReference type="ARBA" id="ARBA00023098"/>
    </source>
</evidence>
<dbReference type="GO" id="GO:0006633">
    <property type="term" value="P:fatty acid biosynthetic process"/>
    <property type="evidence" value="ECO:0007669"/>
    <property type="project" value="UniProtKB-UniPathway"/>
</dbReference>
<dbReference type="InterPro" id="IPR001227">
    <property type="entry name" value="Ac_transferase_dom_sf"/>
</dbReference>
<dbReference type="SUPFAM" id="SSF52151">
    <property type="entry name" value="FabD/lysophospholipase-like"/>
    <property type="match status" value="1"/>
</dbReference>
<dbReference type="InterPro" id="IPR016035">
    <property type="entry name" value="Acyl_Trfase/lysoPLipase"/>
</dbReference>
<dbReference type="EC" id="2.3.1.39" evidence="3"/>
<evidence type="ECO:0000256" key="1">
    <source>
        <dbReference type="ARBA" id="ARBA00004173"/>
    </source>
</evidence>
<comment type="subcellular location">
    <subcellularLocation>
        <location evidence="1">Mitochondrion</location>
    </subcellularLocation>
</comment>
<evidence type="ECO:0000256" key="5">
    <source>
        <dbReference type="ARBA" id="ARBA00022679"/>
    </source>
</evidence>
<dbReference type="InterPro" id="IPR052760">
    <property type="entry name" value="Mitochondrial_malonyltrans"/>
</dbReference>
<keyword evidence="4" id="KW-0444">Lipid biosynthesis</keyword>
<comment type="pathway">
    <text evidence="2">Lipid metabolism; fatty acid biosynthesis.</text>
</comment>
<evidence type="ECO:0000256" key="9">
    <source>
        <dbReference type="ARBA" id="ARBA00023128"/>
    </source>
</evidence>
<dbReference type="AlphaFoldDB" id="A0A183ALM2"/>
<dbReference type="WBParaSite" id="ECPE_0000787601-mRNA-1">
    <property type="protein sequence ID" value="ECPE_0000787601-mRNA-1"/>
    <property type="gene ID" value="ECPE_0000787601"/>
</dbReference>
<dbReference type="EMBL" id="UZAN01045182">
    <property type="protein sequence ID" value="VDP82196.1"/>
    <property type="molecule type" value="Genomic_DNA"/>
</dbReference>
<evidence type="ECO:0000256" key="4">
    <source>
        <dbReference type="ARBA" id="ARBA00022516"/>
    </source>
</evidence>
<dbReference type="PANTHER" id="PTHR47170">
    <property type="entry name" value="MALONYL-COA ACP TRANSACYLASE, ACP-BINDING"/>
    <property type="match status" value="1"/>
</dbReference>
<dbReference type="InterPro" id="IPR016036">
    <property type="entry name" value="Malonyl_transacylase_ACP-bd"/>
</dbReference>
<evidence type="ECO:0000256" key="7">
    <source>
        <dbReference type="ARBA" id="ARBA00022946"/>
    </source>
</evidence>
<evidence type="ECO:0000256" key="2">
    <source>
        <dbReference type="ARBA" id="ARBA00005194"/>
    </source>
</evidence>
<comment type="similarity">
    <text evidence="11">Belongs to the type II malonyltransferase family.</text>
</comment>
<dbReference type="UniPathway" id="UPA00094"/>
<evidence type="ECO:0000256" key="3">
    <source>
        <dbReference type="ARBA" id="ARBA00013258"/>
    </source>
</evidence>
<evidence type="ECO:0000259" key="13">
    <source>
        <dbReference type="SMART" id="SM00827"/>
    </source>
</evidence>
<dbReference type="Pfam" id="PF00698">
    <property type="entry name" value="Acyl_transf_1"/>
    <property type="match status" value="1"/>
</dbReference>
<name>A0A183ALM2_9TREM</name>
<reference evidence="16" key="1">
    <citation type="submission" date="2016-06" db="UniProtKB">
        <authorList>
            <consortium name="WormBaseParasite"/>
        </authorList>
    </citation>
    <scope>IDENTIFICATION</scope>
</reference>
<keyword evidence="10" id="KW-0275">Fatty acid biosynthesis</keyword>
<evidence type="ECO:0000256" key="10">
    <source>
        <dbReference type="ARBA" id="ARBA00023160"/>
    </source>
</evidence>
<keyword evidence="7" id="KW-0809">Transit peptide</keyword>
<keyword evidence="6" id="KW-0276">Fatty acid metabolism</keyword>
<sequence length="311" mass="34326">MGKNLIDIPKVRHMFECANEMLRTNLMKTCLEGPSAKLDQTLHCQPAVYTVSLAAVTKLQEDDPDVSDVNYSKPPQVVEKCVATAGFSLGEVTALVFAGALTFEQGLHLVRVRAHVMHEASERVKGAMCSVFLDHTSQLKLAILAAKNHCETTLRLDKPYCAVVNYLYSECKVVAGNLAAIEFIEQNAAQFGIRRVKRLQVSGAFHTPLMESATKPFSNAFASVGEIKTPAIPVLSAVDLVPYRSSDNIKRKLVSQLVRPVLWEQTLQAMYERPPGAPFPVTVEPGPGRQLGAMLRMVNRKAFERYKSIEV</sequence>
<dbReference type="Gene3D" id="3.30.70.250">
    <property type="entry name" value="Malonyl-CoA ACP transacylase, ACP-binding"/>
    <property type="match status" value="1"/>
</dbReference>